<dbReference type="KEGG" id="cbae:COR50_14290"/>
<evidence type="ECO:0000256" key="1">
    <source>
        <dbReference type="ARBA" id="ARBA00004442"/>
    </source>
</evidence>
<feature type="domain" description="SusD-like N-terminal" evidence="7">
    <location>
        <begin position="80"/>
        <end position="228"/>
    </location>
</feature>
<keyword evidence="9" id="KW-1185">Reference proteome</keyword>
<dbReference type="RefSeq" id="WP_098194611.1">
    <property type="nucleotide sequence ID" value="NZ_CP023777.1"/>
</dbReference>
<comment type="subcellular location">
    <subcellularLocation>
        <location evidence="1">Cell outer membrane</location>
    </subcellularLocation>
</comment>
<evidence type="ECO:0000259" key="6">
    <source>
        <dbReference type="Pfam" id="PF07980"/>
    </source>
</evidence>
<accession>A0A291QWC5</accession>
<evidence type="ECO:0000256" key="3">
    <source>
        <dbReference type="ARBA" id="ARBA00022729"/>
    </source>
</evidence>
<organism evidence="8 9">
    <name type="scientific">Chitinophaga caeni</name>
    <dbReference type="NCBI Taxonomy" id="2029983"/>
    <lineage>
        <taxon>Bacteria</taxon>
        <taxon>Pseudomonadati</taxon>
        <taxon>Bacteroidota</taxon>
        <taxon>Chitinophagia</taxon>
        <taxon>Chitinophagales</taxon>
        <taxon>Chitinophagaceae</taxon>
        <taxon>Chitinophaga</taxon>
    </lineage>
</organism>
<reference evidence="8 9" key="1">
    <citation type="submission" date="2017-10" db="EMBL/GenBank/DDBJ databases">
        <title>Paenichitinophaga pekingensis gen. nov., sp. nov., isolated from activated sludge.</title>
        <authorList>
            <person name="Jin D."/>
            <person name="Kong X."/>
            <person name="Deng Y."/>
            <person name="Bai Z."/>
        </authorList>
    </citation>
    <scope>NUCLEOTIDE SEQUENCE [LARGE SCALE GENOMIC DNA]</scope>
    <source>
        <strain evidence="8 9">13</strain>
    </source>
</reference>
<evidence type="ECO:0000256" key="4">
    <source>
        <dbReference type="ARBA" id="ARBA00023136"/>
    </source>
</evidence>
<evidence type="ECO:0000313" key="9">
    <source>
        <dbReference type="Proteomes" id="UP000220133"/>
    </source>
</evidence>
<dbReference type="Pfam" id="PF07980">
    <property type="entry name" value="SusD_RagB"/>
    <property type="match status" value="1"/>
</dbReference>
<dbReference type="EMBL" id="CP023777">
    <property type="protein sequence ID" value="ATL48237.1"/>
    <property type="molecule type" value="Genomic_DNA"/>
</dbReference>
<dbReference type="Proteomes" id="UP000220133">
    <property type="component" value="Chromosome"/>
</dbReference>
<dbReference type="InterPro" id="IPR012944">
    <property type="entry name" value="SusD_RagB_dom"/>
</dbReference>
<keyword evidence="4" id="KW-0472">Membrane</keyword>
<comment type="similarity">
    <text evidence="2">Belongs to the SusD family.</text>
</comment>
<dbReference type="InterPro" id="IPR033985">
    <property type="entry name" value="SusD-like_N"/>
</dbReference>
<keyword evidence="5" id="KW-0998">Cell outer membrane</keyword>
<evidence type="ECO:0000256" key="2">
    <source>
        <dbReference type="ARBA" id="ARBA00006275"/>
    </source>
</evidence>
<dbReference type="Pfam" id="PF14322">
    <property type="entry name" value="SusD-like_3"/>
    <property type="match status" value="1"/>
</dbReference>
<evidence type="ECO:0000256" key="5">
    <source>
        <dbReference type="ARBA" id="ARBA00023237"/>
    </source>
</evidence>
<protein>
    <submittedName>
        <fullName evidence="8">RagB/SusD family nutrient uptake outer membrane protein</fullName>
    </submittedName>
</protein>
<keyword evidence="3" id="KW-0732">Signal</keyword>
<evidence type="ECO:0000313" key="8">
    <source>
        <dbReference type="EMBL" id="ATL48237.1"/>
    </source>
</evidence>
<proteinExistence type="inferred from homology"/>
<name>A0A291QWC5_9BACT</name>
<gene>
    <name evidence="8" type="ORF">COR50_14290</name>
</gene>
<dbReference type="Gene3D" id="1.25.40.390">
    <property type="match status" value="1"/>
</dbReference>
<dbReference type="InterPro" id="IPR011990">
    <property type="entry name" value="TPR-like_helical_dom_sf"/>
</dbReference>
<feature type="domain" description="RagB/SusD" evidence="6">
    <location>
        <begin position="248"/>
        <end position="436"/>
    </location>
</feature>
<dbReference type="OrthoDB" id="697229at2"/>
<dbReference type="SUPFAM" id="SSF48452">
    <property type="entry name" value="TPR-like"/>
    <property type="match status" value="1"/>
</dbReference>
<sequence>MLKIYKHTGSWIGMIALLALAVSCKKSFLEVKPKGKVIASKTSDYDLLLNNLDLINIGADGSIPMGDELVSIEPIWTGASFRDKQLFQWKSDVYGADEDAKETLAPVKGLYVYNKIIAEVMDATNGTEAAKKSLQAEAYAGRAWTNFLLINYYGKPYDPATAATDPGFPIITKADINTKNFTRASVQAVYEHIVSDLQTAIPNLSSVGPWHRIRMSKAAAKGVLAKVYVFMGRYPDALPVLNEALDDIDASTTTTKLVDFNTEFQGFPTVVNDYENVYAKTVFNSYTGTSNRVLWLKPEVAALYDSTDLRLQKWYITNTYPNGLTLYKRANTFTTSIGVRVGELYLLRAEVKARLDDLQGAVADLEFFRKHRMPADKAMVPTNIATSKIPLLQFIMDERIREFATQGYRWFDMRRLSVDPLFGNKNFQHYVYSEAGEISQTINFDNPEDFVFDIPPKILAENPNF</sequence>
<evidence type="ECO:0000259" key="7">
    <source>
        <dbReference type="Pfam" id="PF14322"/>
    </source>
</evidence>
<dbReference type="PROSITE" id="PS51257">
    <property type="entry name" value="PROKAR_LIPOPROTEIN"/>
    <property type="match status" value="1"/>
</dbReference>
<dbReference type="AlphaFoldDB" id="A0A291QWC5"/>